<keyword evidence="4" id="KW-1185">Reference proteome</keyword>
<evidence type="ECO:0000313" key="3">
    <source>
        <dbReference type="EMBL" id="RTZ05585.1"/>
    </source>
</evidence>
<dbReference type="EMBL" id="RYDJ01000005">
    <property type="protein sequence ID" value="RTZ05585.1"/>
    <property type="molecule type" value="Genomic_DNA"/>
</dbReference>
<dbReference type="Proteomes" id="UP000280825">
    <property type="component" value="Unassembled WGS sequence"/>
</dbReference>
<dbReference type="AlphaFoldDB" id="A0A432CNL3"/>
<organism evidence="3 4">
    <name type="scientific">Flavobacterium bomense</name>
    <dbReference type="NCBI Taxonomy" id="2497483"/>
    <lineage>
        <taxon>Bacteria</taxon>
        <taxon>Pseudomonadati</taxon>
        <taxon>Bacteroidota</taxon>
        <taxon>Flavobacteriia</taxon>
        <taxon>Flavobacteriales</taxon>
        <taxon>Flavobacteriaceae</taxon>
        <taxon>Flavobacterium</taxon>
    </lineage>
</organism>
<name>A0A432CNL3_9FLAO</name>
<gene>
    <name evidence="3" type="ORF">EKL98_06575</name>
</gene>
<evidence type="ECO:0000259" key="1">
    <source>
        <dbReference type="Pfam" id="PF00534"/>
    </source>
</evidence>
<feature type="domain" description="Glycosyltransferase subfamily 4-like N-terminal" evidence="2">
    <location>
        <begin position="14"/>
        <end position="157"/>
    </location>
</feature>
<dbReference type="GO" id="GO:0016757">
    <property type="term" value="F:glycosyltransferase activity"/>
    <property type="evidence" value="ECO:0007669"/>
    <property type="project" value="InterPro"/>
</dbReference>
<feature type="domain" description="Glycosyl transferase family 1" evidence="1">
    <location>
        <begin position="186"/>
        <end position="341"/>
    </location>
</feature>
<dbReference type="SUPFAM" id="SSF53756">
    <property type="entry name" value="UDP-Glycosyltransferase/glycogen phosphorylase"/>
    <property type="match status" value="1"/>
</dbReference>
<dbReference type="PANTHER" id="PTHR12526:SF630">
    <property type="entry name" value="GLYCOSYLTRANSFERASE"/>
    <property type="match status" value="1"/>
</dbReference>
<dbReference type="Pfam" id="PF13439">
    <property type="entry name" value="Glyco_transf_4"/>
    <property type="match status" value="1"/>
</dbReference>
<dbReference type="PANTHER" id="PTHR12526">
    <property type="entry name" value="GLYCOSYLTRANSFERASE"/>
    <property type="match status" value="1"/>
</dbReference>
<dbReference type="CDD" id="cd03820">
    <property type="entry name" value="GT4_AmsD-like"/>
    <property type="match status" value="1"/>
</dbReference>
<keyword evidence="3" id="KW-0808">Transferase</keyword>
<protein>
    <submittedName>
        <fullName evidence="3">Glycosyltransferase family 4 protein</fullName>
    </submittedName>
</protein>
<sequence>MKLLFVVPNINNAGGVARVIAVKANYLVEQLGYEVVILTQNGGHSPLFYSFNKKITFHDMILKGKNLSFLKAYCKKLNSCIKTVNPDIILVCDNGLKAYLIPFIIKYKIPLVLEMHSSRFIEESEIVTNSFTKLFSNLVLQLKKNGIKKYNRFVVETNESISEWNIKNTLVIANPLWFVTEKSGELTNKKVIAVGRHTYEKGFDSMLHIWKKVVLKHPDWILEIYGKSNENIDLKQLAQKLDVSNNIVFYEPVQNINEKYLDASFYLMTSRYEGFGMVLIEAMASGLPCIAYDCPCGPRAIITHKEDGFLIENGNESDYIAAIEILIENEVLRSEMAKKAKLSSKKYHIDAIMQTWHQLFIGLKKGV</sequence>
<dbReference type="InterPro" id="IPR001296">
    <property type="entry name" value="Glyco_trans_1"/>
</dbReference>
<dbReference type="Gene3D" id="3.40.50.2000">
    <property type="entry name" value="Glycogen Phosphorylase B"/>
    <property type="match status" value="2"/>
</dbReference>
<reference evidence="3 4" key="1">
    <citation type="submission" date="2018-12" db="EMBL/GenBank/DDBJ databases">
        <title>Flavobacterium sp. nov., isolated from glacier ice.</title>
        <authorList>
            <person name="Liu Q."/>
            <person name="Xin Y.-H."/>
        </authorList>
    </citation>
    <scope>NUCLEOTIDE SEQUENCE [LARGE SCALE GENOMIC DNA]</scope>
    <source>
        <strain evidence="3 4">RB1N8</strain>
    </source>
</reference>
<dbReference type="RefSeq" id="WP_126561848.1">
    <property type="nucleotide sequence ID" value="NZ_RYDJ01000005.1"/>
</dbReference>
<evidence type="ECO:0000313" key="4">
    <source>
        <dbReference type="Proteomes" id="UP000280825"/>
    </source>
</evidence>
<accession>A0A432CNL3</accession>
<dbReference type="InterPro" id="IPR028098">
    <property type="entry name" value="Glyco_trans_4-like_N"/>
</dbReference>
<comment type="caution">
    <text evidence="3">The sequence shown here is derived from an EMBL/GenBank/DDBJ whole genome shotgun (WGS) entry which is preliminary data.</text>
</comment>
<dbReference type="Pfam" id="PF00534">
    <property type="entry name" value="Glycos_transf_1"/>
    <property type="match status" value="1"/>
</dbReference>
<evidence type="ECO:0000259" key="2">
    <source>
        <dbReference type="Pfam" id="PF13439"/>
    </source>
</evidence>
<proteinExistence type="predicted"/>